<feature type="compositionally biased region" description="Polar residues" evidence="1">
    <location>
        <begin position="128"/>
        <end position="139"/>
    </location>
</feature>
<dbReference type="Proteomes" id="UP001147733">
    <property type="component" value="Unassembled WGS sequence"/>
</dbReference>
<organism evidence="2 3">
    <name type="scientific">Penicillium citrinum</name>
    <dbReference type="NCBI Taxonomy" id="5077"/>
    <lineage>
        <taxon>Eukaryota</taxon>
        <taxon>Fungi</taxon>
        <taxon>Dikarya</taxon>
        <taxon>Ascomycota</taxon>
        <taxon>Pezizomycotina</taxon>
        <taxon>Eurotiomycetes</taxon>
        <taxon>Eurotiomycetidae</taxon>
        <taxon>Eurotiales</taxon>
        <taxon>Aspergillaceae</taxon>
        <taxon>Penicillium</taxon>
    </lineage>
</organism>
<dbReference type="AlphaFoldDB" id="A0A9W9P291"/>
<keyword evidence="3" id="KW-1185">Reference proteome</keyword>
<dbReference type="RefSeq" id="XP_056501275.1">
    <property type="nucleotide sequence ID" value="XM_056644461.1"/>
</dbReference>
<feature type="region of interest" description="Disordered" evidence="1">
    <location>
        <begin position="153"/>
        <end position="175"/>
    </location>
</feature>
<sequence length="314" mass="35961">MTPTALLWNFELQREQRSLTQHLIEAKARVVETESLVEQLSSCLKDLTVIVASVATSLNDQTPQGQQRLLLLRSQLQDTVTPIYSNAKNIVNRNEILLASIAKLRGLHHTLGLERAIMKGPPPGLEPNQESGEINEKTCGSSPLTQALLQISHSRSDSHTTNEPEGNNPNKSAEPKILFKEQFSSKLNTMMNQNGRSIGEYFDAAHEFRRQSMRARGVNNDHTIIEAFLAGLDSNLYRRRFTHWLRKEHWTWDFVFHFAQILIMEEEYMAKQEYAMEHKFEDGSVLFPDGERSYRFSYLPPITDEDLTLSECDD</sequence>
<reference evidence="2" key="1">
    <citation type="submission" date="2022-11" db="EMBL/GenBank/DDBJ databases">
        <authorList>
            <person name="Petersen C."/>
        </authorList>
    </citation>
    <scope>NUCLEOTIDE SEQUENCE</scope>
    <source>
        <strain evidence="2">IBT 23319</strain>
    </source>
</reference>
<dbReference type="GeneID" id="81383628"/>
<protein>
    <submittedName>
        <fullName evidence="2">Uncharacterized protein</fullName>
    </submittedName>
</protein>
<gene>
    <name evidence="2" type="ORF">N7469_005541</name>
</gene>
<dbReference type="EMBL" id="JAPQKT010000004">
    <property type="protein sequence ID" value="KAJ5233775.1"/>
    <property type="molecule type" value="Genomic_DNA"/>
</dbReference>
<comment type="caution">
    <text evidence="2">The sequence shown here is derived from an EMBL/GenBank/DDBJ whole genome shotgun (WGS) entry which is preliminary data.</text>
</comment>
<evidence type="ECO:0000313" key="3">
    <source>
        <dbReference type="Proteomes" id="UP001147733"/>
    </source>
</evidence>
<dbReference type="OrthoDB" id="4358419at2759"/>
<reference evidence="2" key="2">
    <citation type="journal article" date="2023" name="IMA Fungus">
        <title>Comparative genomic study of the Penicillium genus elucidates a diverse pangenome and 15 lateral gene transfer events.</title>
        <authorList>
            <person name="Petersen C."/>
            <person name="Sorensen T."/>
            <person name="Nielsen M.R."/>
            <person name="Sondergaard T.E."/>
            <person name="Sorensen J.L."/>
            <person name="Fitzpatrick D.A."/>
            <person name="Frisvad J.C."/>
            <person name="Nielsen K.L."/>
        </authorList>
    </citation>
    <scope>NUCLEOTIDE SEQUENCE</scope>
    <source>
        <strain evidence="2">IBT 23319</strain>
    </source>
</reference>
<feature type="region of interest" description="Disordered" evidence="1">
    <location>
        <begin position="118"/>
        <end position="139"/>
    </location>
</feature>
<evidence type="ECO:0000313" key="2">
    <source>
        <dbReference type="EMBL" id="KAJ5233775.1"/>
    </source>
</evidence>
<proteinExistence type="predicted"/>
<accession>A0A9W9P291</accession>
<evidence type="ECO:0000256" key="1">
    <source>
        <dbReference type="SAM" id="MobiDB-lite"/>
    </source>
</evidence>
<name>A0A9W9P291_PENCI</name>